<proteinExistence type="inferred from homology"/>
<evidence type="ECO:0000256" key="2">
    <source>
        <dbReference type="ARBA" id="ARBA00007193"/>
    </source>
</evidence>
<organism evidence="14 15">
    <name type="scientific">Strongylus vulgaris</name>
    <name type="common">Blood worm</name>
    <dbReference type="NCBI Taxonomy" id="40348"/>
    <lineage>
        <taxon>Eukaryota</taxon>
        <taxon>Metazoa</taxon>
        <taxon>Ecdysozoa</taxon>
        <taxon>Nematoda</taxon>
        <taxon>Chromadorea</taxon>
        <taxon>Rhabditida</taxon>
        <taxon>Rhabditina</taxon>
        <taxon>Rhabditomorpha</taxon>
        <taxon>Strongyloidea</taxon>
        <taxon>Strongylidae</taxon>
        <taxon>Strongylus</taxon>
    </lineage>
</organism>
<evidence type="ECO:0000256" key="3">
    <source>
        <dbReference type="ARBA" id="ARBA00022448"/>
    </source>
</evidence>
<dbReference type="Proteomes" id="UP000270094">
    <property type="component" value="Unassembled WGS sequence"/>
</dbReference>
<keyword evidence="10" id="KW-0325">Glycoprotein</keyword>
<accession>A0A3P7IPY2</accession>
<evidence type="ECO:0000256" key="10">
    <source>
        <dbReference type="ARBA" id="ARBA00023180"/>
    </source>
</evidence>
<evidence type="ECO:0000256" key="8">
    <source>
        <dbReference type="ARBA" id="ARBA00023065"/>
    </source>
</evidence>
<evidence type="ECO:0000256" key="4">
    <source>
        <dbReference type="ARBA" id="ARBA00022461"/>
    </source>
</evidence>
<evidence type="ECO:0000256" key="6">
    <source>
        <dbReference type="ARBA" id="ARBA00022989"/>
    </source>
</evidence>
<reference evidence="14 15" key="1">
    <citation type="submission" date="2018-11" db="EMBL/GenBank/DDBJ databases">
        <authorList>
            <consortium name="Pathogen Informatics"/>
        </authorList>
    </citation>
    <scope>NUCLEOTIDE SEQUENCE [LARGE SCALE GENOMIC DNA]</scope>
</reference>
<gene>
    <name evidence="14" type="ORF">SVUK_LOCUS2652</name>
</gene>
<keyword evidence="12 13" id="KW-0407">Ion channel</keyword>
<sequence length="180" mass="20159">MSGAPCADVCRVSFLIKDDGIEFPMITLCNFNPIKKSYIRYLNRTGDFSDDLLDYLMEFLIDANTLYGTADRETLHVGQKALDAYQILHPNFTVLDFFMKAGFSCEETMMLCSFGGRQFNCCQYMSAILTNLGKCFTLDMHGSGKDWMQKQMEAGVTAGLQIILDAHLEEQFDGTGGGNF</sequence>
<evidence type="ECO:0000256" key="12">
    <source>
        <dbReference type="ARBA" id="ARBA00023303"/>
    </source>
</evidence>
<dbReference type="Gene3D" id="2.60.470.10">
    <property type="entry name" value="Acid-sensing ion channels like domains"/>
    <property type="match status" value="1"/>
</dbReference>
<evidence type="ECO:0000256" key="9">
    <source>
        <dbReference type="ARBA" id="ARBA00023136"/>
    </source>
</evidence>
<keyword evidence="15" id="KW-1185">Reference proteome</keyword>
<dbReference type="OrthoDB" id="8065060at2759"/>
<dbReference type="Pfam" id="PF00858">
    <property type="entry name" value="ASC"/>
    <property type="match status" value="1"/>
</dbReference>
<evidence type="ECO:0000256" key="11">
    <source>
        <dbReference type="ARBA" id="ARBA00023201"/>
    </source>
</evidence>
<dbReference type="InterPro" id="IPR001873">
    <property type="entry name" value="ENaC"/>
</dbReference>
<dbReference type="PRINTS" id="PR01078">
    <property type="entry name" value="AMINACHANNEL"/>
</dbReference>
<evidence type="ECO:0000256" key="1">
    <source>
        <dbReference type="ARBA" id="ARBA00004141"/>
    </source>
</evidence>
<name>A0A3P7IPY2_STRVU</name>
<keyword evidence="8 13" id="KW-0406">Ion transport</keyword>
<comment type="subcellular location">
    <subcellularLocation>
        <location evidence="1">Membrane</location>
        <topology evidence="1">Multi-pass membrane protein</topology>
    </subcellularLocation>
</comment>
<keyword evidence="9" id="KW-0472">Membrane</keyword>
<dbReference type="GO" id="GO:0005886">
    <property type="term" value="C:plasma membrane"/>
    <property type="evidence" value="ECO:0007669"/>
    <property type="project" value="TreeGrafter"/>
</dbReference>
<protein>
    <submittedName>
        <fullName evidence="14">Uncharacterized protein</fullName>
    </submittedName>
</protein>
<keyword evidence="7" id="KW-0915">Sodium</keyword>
<keyword evidence="5 13" id="KW-0812">Transmembrane</keyword>
<evidence type="ECO:0000256" key="5">
    <source>
        <dbReference type="ARBA" id="ARBA00022692"/>
    </source>
</evidence>
<dbReference type="GO" id="GO:0015280">
    <property type="term" value="F:ligand-gated sodium channel activity"/>
    <property type="evidence" value="ECO:0007669"/>
    <property type="project" value="TreeGrafter"/>
</dbReference>
<evidence type="ECO:0000256" key="7">
    <source>
        <dbReference type="ARBA" id="ARBA00023053"/>
    </source>
</evidence>
<evidence type="ECO:0000256" key="13">
    <source>
        <dbReference type="RuleBase" id="RU000679"/>
    </source>
</evidence>
<dbReference type="EMBL" id="UYYB01006116">
    <property type="protein sequence ID" value="VDM67654.1"/>
    <property type="molecule type" value="Genomic_DNA"/>
</dbReference>
<dbReference type="AlphaFoldDB" id="A0A3P7IPY2"/>
<dbReference type="PANTHER" id="PTHR11690:SF222">
    <property type="entry name" value="AMILORIDE-SENSITIVE SODIUM CHANNEL SUBUNIT GAMMA"/>
    <property type="match status" value="1"/>
</dbReference>
<keyword evidence="6" id="KW-1133">Transmembrane helix</keyword>
<keyword evidence="3 13" id="KW-0813">Transport</keyword>
<keyword evidence="11 13" id="KW-0739">Sodium transport</keyword>
<keyword evidence="4 13" id="KW-0894">Sodium channel</keyword>
<evidence type="ECO:0000313" key="15">
    <source>
        <dbReference type="Proteomes" id="UP000270094"/>
    </source>
</evidence>
<comment type="similarity">
    <text evidence="2 13">Belongs to the amiloride-sensitive sodium channel (TC 1.A.6) family.</text>
</comment>
<evidence type="ECO:0000313" key="14">
    <source>
        <dbReference type="EMBL" id="VDM67654.1"/>
    </source>
</evidence>
<dbReference type="PANTHER" id="PTHR11690">
    <property type="entry name" value="AMILORIDE-SENSITIVE SODIUM CHANNEL-RELATED"/>
    <property type="match status" value="1"/>
</dbReference>